<comment type="subcellular location">
    <subcellularLocation>
        <location evidence="1">Endomembrane system</location>
    </subcellularLocation>
</comment>
<evidence type="ECO:0000313" key="8">
    <source>
        <dbReference type="Proteomes" id="UP000064137"/>
    </source>
</evidence>
<keyword evidence="3" id="KW-1003">Cell membrane</keyword>
<evidence type="ECO:0000256" key="4">
    <source>
        <dbReference type="ARBA" id="ARBA00022519"/>
    </source>
</evidence>
<protein>
    <submittedName>
        <fullName evidence="7">Nitrate transporter</fullName>
    </submittedName>
</protein>
<reference evidence="7 8" key="1">
    <citation type="submission" date="2016-01" db="EMBL/GenBank/DDBJ databases">
        <title>Annotation of Pseudomonas oryzihabitans USDA-ARS-USMARC-56511.</title>
        <authorList>
            <person name="Harhay G.P."/>
            <person name="Harhay D.M."/>
            <person name="Smith T.P.L."/>
            <person name="Bono J.L."/>
            <person name="Heaton M.P."/>
            <person name="Clawson M.L."/>
            <person name="Chitko-Mckown C.G."/>
            <person name="Capik S.F."/>
            <person name="DeDonder K.D."/>
            <person name="Apley M.D."/>
            <person name="Lubbers B.V."/>
            <person name="White B.J."/>
            <person name="Larson R.L."/>
        </authorList>
    </citation>
    <scope>NUCLEOTIDE SEQUENCE [LARGE SCALE GENOMIC DNA]</scope>
    <source>
        <strain evidence="7 8">USDA-ARS-USMARC-56511</strain>
    </source>
</reference>
<name>A0A0U4XUV5_9PSED</name>
<organism evidence="7 8">
    <name type="scientific">Pseudomonas oryzihabitans</name>
    <dbReference type="NCBI Taxonomy" id="47885"/>
    <lineage>
        <taxon>Bacteria</taxon>
        <taxon>Pseudomonadati</taxon>
        <taxon>Pseudomonadota</taxon>
        <taxon>Gammaproteobacteria</taxon>
        <taxon>Pseudomonadales</taxon>
        <taxon>Pseudomonadaceae</taxon>
        <taxon>Pseudomonas</taxon>
    </lineage>
</organism>
<evidence type="ECO:0000256" key="5">
    <source>
        <dbReference type="ARBA" id="ARBA00022729"/>
    </source>
</evidence>
<keyword evidence="4" id="KW-0997">Cell inner membrane</keyword>
<dbReference type="Gene3D" id="3.40.190.10">
    <property type="entry name" value="Periplasmic binding protein-like II"/>
    <property type="match status" value="2"/>
</dbReference>
<evidence type="ECO:0000256" key="1">
    <source>
        <dbReference type="ARBA" id="ARBA00004308"/>
    </source>
</evidence>
<dbReference type="GO" id="GO:0012505">
    <property type="term" value="C:endomembrane system"/>
    <property type="evidence" value="ECO:0007669"/>
    <property type="project" value="UniProtKB-SubCell"/>
</dbReference>
<evidence type="ECO:0000256" key="6">
    <source>
        <dbReference type="ARBA" id="ARBA00023136"/>
    </source>
</evidence>
<dbReference type="Proteomes" id="UP000064137">
    <property type="component" value="Chromosome"/>
</dbReference>
<dbReference type="PANTHER" id="PTHR30024:SF7">
    <property type="entry name" value="NITRATE_NITRITE BINDING PROTEIN NRTA"/>
    <property type="match status" value="1"/>
</dbReference>
<accession>A0A0U4XUV5</accession>
<dbReference type="AlphaFoldDB" id="A0A0U4XUV5"/>
<dbReference type="PANTHER" id="PTHR30024">
    <property type="entry name" value="ALIPHATIC SULFONATES-BINDING PROTEIN-RELATED"/>
    <property type="match status" value="1"/>
</dbReference>
<dbReference type="CDD" id="cd13553">
    <property type="entry name" value="PBP2_NrtA_CpmA_like"/>
    <property type="match status" value="1"/>
</dbReference>
<dbReference type="Pfam" id="PF13379">
    <property type="entry name" value="NMT1_2"/>
    <property type="match status" value="1"/>
</dbReference>
<dbReference type="SUPFAM" id="SSF53850">
    <property type="entry name" value="Periplasmic binding protein-like II"/>
    <property type="match status" value="1"/>
</dbReference>
<keyword evidence="6" id="KW-0472">Membrane</keyword>
<sequence>MEAPGDGAVPVTTMVQALVETSIAVHREAPWRPSAAGDTMPAQFPPHAAHLWVAGSDAPEKPELNLGFLPLSDAASLIVAATQGFGEPHGLTLNLHRQPSWSALRDNLLNGHLDAAHCLYGLVYGMHLGLGGTPATDMAVLMGLAQNGQSLNLARSLTREGVQDTASLVERIRQPGTSPLTLAHTFPTGTHIFWLYYWLAAQGIHPLRDVRTALVPPPQMPEHLAAGRVDGFCVGEPWGAAAVARGQGFTLTTTQAIWPDHPEKVLACTGRFAERYPNTARALIRTLLDASRFIEESRENRLGTAQLISDAAYVNADPALLAGRFLGHYEDGLDHRWEDEHPLAFHRQGAVNPPYLSDGLWFLTQFRRWGLLREDPDYLAIAEAVQCTELYREAATELGLAVPPPRRSSTLFDGRTWDGSDPAGYARSFAIHALSDH</sequence>
<evidence type="ECO:0000256" key="2">
    <source>
        <dbReference type="ARBA" id="ARBA00022448"/>
    </source>
</evidence>
<proteinExistence type="predicted"/>
<evidence type="ECO:0000313" key="7">
    <source>
        <dbReference type="EMBL" id="ALZ85273.1"/>
    </source>
</evidence>
<dbReference type="EMBL" id="CP013987">
    <property type="protein sequence ID" value="ALZ85273.1"/>
    <property type="molecule type" value="Genomic_DNA"/>
</dbReference>
<dbReference type="KEGG" id="por:APT59_14115"/>
<keyword evidence="2" id="KW-0813">Transport</keyword>
<gene>
    <name evidence="7" type="ORF">APT59_14115</name>
</gene>
<dbReference type="InterPro" id="IPR044527">
    <property type="entry name" value="NrtA/CpmA_ABC-bd_dom"/>
</dbReference>
<evidence type="ECO:0000256" key="3">
    <source>
        <dbReference type="ARBA" id="ARBA00022475"/>
    </source>
</evidence>
<keyword evidence="5" id="KW-0732">Signal</keyword>